<name>A0ABQ7GVA3_DUNSA</name>
<sequence>MHFIDSGCLGVTAAFSSYKHAGEMLHDPGTLTACACSFLMPLMLCTFMHCVERVVHHVVFITPSRCAPSRIVHSFRLVYEKLCRGGTDYESTCYEVLLMRWPQACWLCTHLSCSSETQADQGFHMPQV</sequence>
<evidence type="ECO:0000313" key="2">
    <source>
        <dbReference type="Proteomes" id="UP000815325"/>
    </source>
</evidence>
<organism evidence="1 2">
    <name type="scientific">Dunaliella salina</name>
    <name type="common">Green alga</name>
    <name type="synonym">Protococcus salinus</name>
    <dbReference type="NCBI Taxonomy" id="3046"/>
    <lineage>
        <taxon>Eukaryota</taxon>
        <taxon>Viridiplantae</taxon>
        <taxon>Chlorophyta</taxon>
        <taxon>core chlorophytes</taxon>
        <taxon>Chlorophyceae</taxon>
        <taxon>CS clade</taxon>
        <taxon>Chlamydomonadales</taxon>
        <taxon>Dunaliellaceae</taxon>
        <taxon>Dunaliella</taxon>
    </lineage>
</organism>
<protein>
    <recommendedName>
        <fullName evidence="3">Encoded protein</fullName>
    </recommendedName>
</protein>
<gene>
    <name evidence="1" type="ORF">DUNSADRAFT_2774</name>
</gene>
<dbReference type="Proteomes" id="UP000815325">
    <property type="component" value="Unassembled WGS sequence"/>
</dbReference>
<accession>A0ABQ7GVA3</accession>
<dbReference type="EMBL" id="MU069576">
    <property type="protein sequence ID" value="KAF5838504.1"/>
    <property type="molecule type" value="Genomic_DNA"/>
</dbReference>
<proteinExistence type="predicted"/>
<reference evidence="1" key="1">
    <citation type="submission" date="2017-08" db="EMBL/GenBank/DDBJ databases">
        <authorList>
            <person name="Polle J.E."/>
            <person name="Barry K."/>
            <person name="Cushman J."/>
            <person name="Schmutz J."/>
            <person name="Tran D."/>
            <person name="Hathwaick L.T."/>
            <person name="Yim W.C."/>
            <person name="Jenkins J."/>
            <person name="Mckie-Krisberg Z.M."/>
            <person name="Prochnik S."/>
            <person name="Lindquist E."/>
            <person name="Dockter R.B."/>
            <person name="Adam C."/>
            <person name="Molina H."/>
            <person name="Bunkerborg J."/>
            <person name="Jin E."/>
            <person name="Buchheim M."/>
            <person name="Magnuson J."/>
        </authorList>
    </citation>
    <scope>NUCLEOTIDE SEQUENCE</scope>
    <source>
        <strain evidence="1">CCAP 19/18</strain>
    </source>
</reference>
<keyword evidence="2" id="KW-1185">Reference proteome</keyword>
<comment type="caution">
    <text evidence="1">The sequence shown here is derived from an EMBL/GenBank/DDBJ whole genome shotgun (WGS) entry which is preliminary data.</text>
</comment>
<evidence type="ECO:0000313" key="1">
    <source>
        <dbReference type="EMBL" id="KAF5838504.1"/>
    </source>
</evidence>
<evidence type="ECO:0008006" key="3">
    <source>
        <dbReference type="Google" id="ProtNLM"/>
    </source>
</evidence>